<feature type="coiled-coil region" evidence="1">
    <location>
        <begin position="127"/>
        <end position="340"/>
    </location>
</feature>
<comment type="caution">
    <text evidence="3">The sequence shown here is derived from an EMBL/GenBank/DDBJ whole genome shotgun (WGS) entry which is preliminary data.</text>
</comment>
<feature type="compositionally biased region" description="Polar residues" evidence="2">
    <location>
        <begin position="556"/>
        <end position="566"/>
    </location>
</feature>
<gene>
    <name evidence="3" type="ORF">MIND_00239800</name>
</gene>
<feature type="region of interest" description="Disordered" evidence="2">
    <location>
        <begin position="360"/>
        <end position="515"/>
    </location>
</feature>
<protein>
    <submittedName>
        <fullName evidence="3">Uncharacterized protein</fullName>
    </submittedName>
</protein>
<dbReference type="OrthoDB" id="2681654at2759"/>
<keyword evidence="4" id="KW-1185">Reference proteome</keyword>
<dbReference type="Proteomes" id="UP000636479">
    <property type="component" value="Unassembled WGS sequence"/>
</dbReference>
<dbReference type="AlphaFoldDB" id="A0A8H6T5P8"/>
<dbReference type="EMBL" id="JACAZF010000002">
    <property type="protein sequence ID" value="KAF7312268.1"/>
    <property type="molecule type" value="Genomic_DNA"/>
</dbReference>
<evidence type="ECO:0000313" key="4">
    <source>
        <dbReference type="Proteomes" id="UP000636479"/>
    </source>
</evidence>
<feature type="compositionally biased region" description="Low complexity" evidence="2">
    <location>
        <begin position="543"/>
        <end position="555"/>
    </location>
</feature>
<dbReference type="GeneID" id="59341797"/>
<organism evidence="3 4">
    <name type="scientific">Mycena indigotica</name>
    <dbReference type="NCBI Taxonomy" id="2126181"/>
    <lineage>
        <taxon>Eukaryota</taxon>
        <taxon>Fungi</taxon>
        <taxon>Dikarya</taxon>
        <taxon>Basidiomycota</taxon>
        <taxon>Agaricomycotina</taxon>
        <taxon>Agaricomycetes</taxon>
        <taxon>Agaricomycetidae</taxon>
        <taxon>Agaricales</taxon>
        <taxon>Marasmiineae</taxon>
        <taxon>Mycenaceae</taxon>
        <taxon>Mycena</taxon>
    </lineage>
</organism>
<evidence type="ECO:0000256" key="1">
    <source>
        <dbReference type="SAM" id="Coils"/>
    </source>
</evidence>
<feature type="compositionally biased region" description="Basic residues" evidence="2">
    <location>
        <begin position="398"/>
        <end position="416"/>
    </location>
</feature>
<accession>A0A8H6T5P8</accession>
<keyword evidence="1" id="KW-0175">Coiled coil</keyword>
<evidence type="ECO:0000256" key="2">
    <source>
        <dbReference type="SAM" id="MobiDB-lite"/>
    </source>
</evidence>
<feature type="region of interest" description="Disordered" evidence="2">
    <location>
        <begin position="531"/>
        <end position="566"/>
    </location>
</feature>
<proteinExistence type="predicted"/>
<name>A0A8H6T5P8_9AGAR</name>
<evidence type="ECO:0000313" key="3">
    <source>
        <dbReference type="EMBL" id="KAF7312268.1"/>
    </source>
</evidence>
<dbReference type="RefSeq" id="XP_037224376.1">
    <property type="nucleotide sequence ID" value="XM_037359281.1"/>
</dbReference>
<sequence>MSRSVARPSPSVEGNMMTQIDDLVQRNRTLEHLNKKLGDENALLLEKHKRALHDHTESHKRSIHDMKVHFNEERVAFREGCNRILSSHQLAHLRLTAKLVETEDVILTETNATRQQKLACLHRDFQLTMFRVRESQLEARIEDLEDQLKYSSREGNDHILELQGKLRAQEEEIEALGEQQSNLEQDLDKLRESHTRLESAKDSATTKLERLNLQLEGAKTAHKDLERQNDELKRTNDQLKHQLDRWQNLENKGGEETEFLRKKSVDLGVQVKALEQRLEKRDAELKKEKEKLSRFKANAKELEVYAGEQREEAEVSANALAAARLEIEQLKQALEEAQSSYPHRVSPTVSETEIALDMADVVPSSPARPISRKPVLRTAVAGPSNISDDDIEEVPPPPKKRATSKQPTAKRPKLKPRSQTISKEDSEDSEEERKPTRAKGKAKAVDEDSAKPAARTKRRREESEPAQTKPRSRVNQQIQPRGSKLISDDEDEAPAAKKKKRTIGIFPTNSQPSFNFLSTTATTIGGIDIPTVLSPVRPDDPVPSRSAPTRTTSSSGLISNFFSWKK</sequence>
<reference evidence="3" key="1">
    <citation type="submission" date="2020-05" db="EMBL/GenBank/DDBJ databases">
        <title>Mycena genomes resolve the evolution of fungal bioluminescence.</title>
        <authorList>
            <person name="Tsai I.J."/>
        </authorList>
    </citation>
    <scope>NUCLEOTIDE SEQUENCE</scope>
    <source>
        <strain evidence="3">171206Taipei</strain>
    </source>
</reference>